<dbReference type="PANTHER" id="PTHR43663">
    <property type="entry name" value="CHROMATE TRANSPORT PROTEIN-RELATED"/>
    <property type="match status" value="1"/>
</dbReference>
<dbReference type="InterPro" id="IPR003370">
    <property type="entry name" value="Chromate_transpt"/>
</dbReference>
<evidence type="ECO:0000256" key="5">
    <source>
        <dbReference type="ARBA" id="ARBA00022989"/>
    </source>
</evidence>
<evidence type="ECO:0000256" key="6">
    <source>
        <dbReference type="ARBA" id="ARBA00023136"/>
    </source>
</evidence>
<comment type="subcellular location">
    <subcellularLocation>
        <location evidence="1">Cell membrane</location>
        <topology evidence="1">Multi-pass membrane protein</topology>
    </subcellularLocation>
</comment>
<dbReference type="AlphaFoldDB" id="A0A7T7XNG6"/>
<feature type="transmembrane region" description="Helical" evidence="7">
    <location>
        <begin position="111"/>
        <end position="131"/>
    </location>
</feature>
<keyword evidence="3" id="KW-1003">Cell membrane</keyword>
<proteinExistence type="inferred from homology"/>
<feature type="transmembrane region" description="Helical" evidence="7">
    <location>
        <begin position="138"/>
        <end position="154"/>
    </location>
</feature>
<accession>A0A7T7XNG6</accession>
<sequence length="183" mass="20114">MKDYFDLIWTFFKMGCVTFGGGYAMLPIIERELVVKKQWATMDEVMDYFAVGQVTPGIIAVNVATFIGYKRKGNLGGILTTLGFVLPSLIIITIIAAFLQNFSHIEMIQHVLAGIRVAVGALILDAVIKLFRGGVKDFKAVIICIAAFVLSAFFKTSPVLIVLTAGLAGFLLYFPRKSKEPEQ</sequence>
<dbReference type="InterPro" id="IPR052518">
    <property type="entry name" value="CHR_Transporter"/>
</dbReference>
<keyword evidence="5 7" id="KW-1133">Transmembrane helix</keyword>
<dbReference type="RefSeq" id="WP_215626781.1">
    <property type="nucleotide sequence ID" value="NZ_CP067089.2"/>
</dbReference>
<keyword evidence="9" id="KW-1185">Reference proteome</keyword>
<dbReference type="EMBL" id="CP067089">
    <property type="protein sequence ID" value="QQO09478.1"/>
    <property type="molecule type" value="Genomic_DNA"/>
</dbReference>
<dbReference type="KEGG" id="bhc:JFL75_00715"/>
<feature type="transmembrane region" description="Helical" evidence="7">
    <location>
        <begin position="49"/>
        <end position="69"/>
    </location>
</feature>
<evidence type="ECO:0000256" key="7">
    <source>
        <dbReference type="SAM" id="Phobius"/>
    </source>
</evidence>
<evidence type="ECO:0000313" key="9">
    <source>
        <dbReference type="Proteomes" id="UP000595917"/>
    </source>
</evidence>
<feature type="transmembrane region" description="Helical" evidence="7">
    <location>
        <begin position="7"/>
        <end position="29"/>
    </location>
</feature>
<dbReference type="Pfam" id="PF02417">
    <property type="entry name" value="Chromate_transp"/>
    <property type="match status" value="1"/>
</dbReference>
<evidence type="ECO:0000256" key="4">
    <source>
        <dbReference type="ARBA" id="ARBA00022692"/>
    </source>
</evidence>
<dbReference type="Proteomes" id="UP000595917">
    <property type="component" value="Chromosome"/>
</dbReference>
<evidence type="ECO:0000256" key="2">
    <source>
        <dbReference type="ARBA" id="ARBA00005262"/>
    </source>
</evidence>
<comment type="similarity">
    <text evidence="2">Belongs to the chromate ion transporter (CHR) (TC 2.A.51) family.</text>
</comment>
<protein>
    <submittedName>
        <fullName evidence="8">Chromate transporter</fullName>
    </submittedName>
</protein>
<name>A0A7T7XNG6_9SPIR</name>
<reference evidence="8" key="1">
    <citation type="submission" date="2021-01" db="EMBL/GenBank/DDBJ databases">
        <title>Description of Breznakiella homolactica.</title>
        <authorList>
            <person name="Song Y."/>
            <person name="Brune A."/>
        </authorList>
    </citation>
    <scope>NUCLEOTIDE SEQUENCE</scope>
    <source>
        <strain evidence="8">RmG30</strain>
    </source>
</reference>
<gene>
    <name evidence="8" type="ORF">JFL75_00715</name>
</gene>
<dbReference type="GO" id="GO:0015109">
    <property type="term" value="F:chromate transmembrane transporter activity"/>
    <property type="evidence" value="ECO:0007669"/>
    <property type="project" value="InterPro"/>
</dbReference>
<evidence type="ECO:0000313" key="8">
    <source>
        <dbReference type="EMBL" id="QQO09478.1"/>
    </source>
</evidence>
<evidence type="ECO:0000256" key="1">
    <source>
        <dbReference type="ARBA" id="ARBA00004651"/>
    </source>
</evidence>
<dbReference type="PANTHER" id="PTHR43663:SF1">
    <property type="entry name" value="CHROMATE TRANSPORTER"/>
    <property type="match status" value="1"/>
</dbReference>
<keyword evidence="6 7" id="KW-0472">Membrane</keyword>
<keyword evidence="4 7" id="KW-0812">Transmembrane</keyword>
<organism evidence="8 9">
    <name type="scientific">Breznakiella homolactica</name>
    <dbReference type="NCBI Taxonomy" id="2798577"/>
    <lineage>
        <taxon>Bacteria</taxon>
        <taxon>Pseudomonadati</taxon>
        <taxon>Spirochaetota</taxon>
        <taxon>Spirochaetia</taxon>
        <taxon>Spirochaetales</taxon>
        <taxon>Breznakiellaceae</taxon>
        <taxon>Breznakiella</taxon>
    </lineage>
</organism>
<dbReference type="GO" id="GO:0005886">
    <property type="term" value="C:plasma membrane"/>
    <property type="evidence" value="ECO:0007669"/>
    <property type="project" value="UniProtKB-SubCell"/>
</dbReference>
<evidence type="ECO:0000256" key="3">
    <source>
        <dbReference type="ARBA" id="ARBA00022475"/>
    </source>
</evidence>
<feature type="transmembrane region" description="Helical" evidence="7">
    <location>
        <begin position="76"/>
        <end position="99"/>
    </location>
</feature>